<dbReference type="Proteomes" id="UP000541444">
    <property type="component" value="Unassembled WGS sequence"/>
</dbReference>
<dbReference type="AlphaFoldDB" id="A0A7J7MEA2"/>
<sequence>MGSVPSTQQTEHVPLPNDMNVHDTQVPHAGVDYTWEGDVIPSYDVLISLVRKPTLGSTSCTLVSQVGVRT</sequence>
<gene>
    <name evidence="2" type="ORF">GIB67_034806</name>
</gene>
<feature type="compositionally biased region" description="Polar residues" evidence="1">
    <location>
        <begin position="1"/>
        <end position="11"/>
    </location>
</feature>
<dbReference type="EMBL" id="JACGCM010001586">
    <property type="protein sequence ID" value="KAF6153084.1"/>
    <property type="molecule type" value="Genomic_DNA"/>
</dbReference>
<organism evidence="2 3">
    <name type="scientific">Kingdonia uniflora</name>
    <dbReference type="NCBI Taxonomy" id="39325"/>
    <lineage>
        <taxon>Eukaryota</taxon>
        <taxon>Viridiplantae</taxon>
        <taxon>Streptophyta</taxon>
        <taxon>Embryophyta</taxon>
        <taxon>Tracheophyta</taxon>
        <taxon>Spermatophyta</taxon>
        <taxon>Magnoliopsida</taxon>
        <taxon>Ranunculales</taxon>
        <taxon>Circaeasteraceae</taxon>
        <taxon>Kingdonia</taxon>
    </lineage>
</organism>
<name>A0A7J7MEA2_9MAGN</name>
<evidence type="ECO:0000313" key="2">
    <source>
        <dbReference type="EMBL" id="KAF6153084.1"/>
    </source>
</evidence>
<evidence type="ECO:0000313" key="3">
    <source>
        <dbReference type="Proteomes" id="UP000541444"/>
    </source>
</evidence>
<protein>
    <submittedName>
        <fullName evidence="2">Uncharacterized protein</fullName>
    </submittedName>
</protein>
<accession>A0A7J7MEA2</accession>
<feature type="region of interest" description="Disordered" evidence="1">
    <location>
        <begin position="1"/>
        <end position="25"/>
    </location>
</feature>
<comment type="caution">
    <text evidence="2">The sequence shown here is derived from an EMBL/GenBank/DDBJ whole genome shotgun (WGS) entry which is preliminary data.</text>
</comment>
<proteinExistence type="predicted"/>
<reference evidence="2 3" key="1">
    <citation type="journal article" date="2020" name="IScience">
        <title>Genome Sequencing of the Endangered Kingdonia uniflora (Circaeasteraceae, Ranunculales) Reveals Potential Mechanisms of Evolutionary Specialization.</title>
        <authorList>
            <person name="Sun Y."/>
            <person name="Deng T."/>
            <person name="Zhang A."/>
            <person name="Moore M.J."/>
            <person name="Landis J.B."/>
            <person name="Lin N."/>
            <person name="Zhang H."/>
            <person name="Zhang X."/>
            <person name="Huang J."/>
            <person name="Zhang X."/>
            <person name="Sun H."/>
            <person name="Wang H."/>
        </authorList>
    </citation>
    <scope>NUCLEOTIDE SEQUENCE [LARGE SCALE GENOMIC DNA]</scope>
    <source>
        <strain evidence="2">TB1705</strain>
        <tissue evidence="2">Leaf</tissue>
    </source>
</reference>
<keyword evidence="3" id="KW-1185">Reference proteome</keyword>
<evidence type="ECO:0000256" key="1">
    <source>
        <dbReference type="SAM" id="MobiDB-lite"/>
    </source>
</evidence>